<feature type="domain" description="Histidine-specific methyltransferase SAM-dependent" evidence="3">
    <location>
        <begin position="18"/>
        <end position="324"/>
    </location>
</feature>
<dbReference type="PIRSF" id="PIRSF018005">
    <property type="entry name" value="UCP018005"/>
    <property type="match status" value="1"/>
</dbReference>
<organism evidence="4 5">
    <name type="scientific">Dyadobacter subterraneus</name>
    <dbReference type="NCBI Taxonomy" id="2773304"/>
    <lineage>
        <taxon>Bacteria</taxon>
        <taxon>Pseudomonadati</taxon>
        <taxon>Bacteroidota</taxon>
        <taxon>Cytophagia</taxon>
        <taxon>Cytophagales</taxon>
        <taxon>Spirosomataceae</taxon>
        <taxon>Dyadobacter</taxon>
    </lineage>
</organism>
<reference evidence="5" key="1">
    <citation type="submission" date="2023-07" db="EMBL/GenBank/DDBJ databases">
        <title>Dyadobacter sp. nov 'subterranea' isolated from contaminted grondwater.</title>
        <authorList>
            <person name="Szabo I."/>
            <person name="Al-Omari J."/>
            <person name="Szerdahelyi S.G."/>
            <person name="Rado J."/>
        </authorList>
    </citation>
    <scope>NUCLEOTIDE SEQUENCE [LARGE SCALE GENOMIC DNA]</scope>
    <source>
        <strain evidence="5">UP-52</strain>
    </source>
</reference>
<evidence type="ECO:0000256" key="2">
    <source>
        <dbReference type="ARBA" id="ARBA00022679"/>
    </source>
</evidence>
<gene>
    <name evidence="4" type="ORF">IEE83_05330</name>
</gene>
<comment type="caution">
    <text evidence="4">The sequence shown here is derived from an EMBL/GenBank/DDBJ whole genome shotgun (WGS) entry which is preliminary data.</text>
</comment>
<keyword evidence="1" id="KW-0489">Methyltransferase</keyword>
<proteinExistence type="predicted"/>
<dbReference type="SUPFAM" id="SSF53335">
    <property type="entry name" value="S-adenosyl-L-methionine-dependent methyltransferases"/>
    <property type="match status" value="1"/>
</dbReference>
<dbReference type="InterPro" id="IPR051128">
    <property type="entry name" value="EgtD_Methyltrsf_superfamily"/>
</dbReference>
<evidence type="ECO:0000259" key="3">
    <source>
        <dbReference type="Pfam" id="PF10017"/>
    </source>
</evidence>
<keyword evidence="2" id="KW-0808">Transferase</keyword>
<dbReference type="InterPro" id="IPR019257">
    <property type="entry name" value="MeTrfase_dom"/>
</dbReference>
<dbReference type="RefSeq" id="WP_194119574.1">
    <property type="nucleotide sequence ID" value="NZ_JACYGY010000001.1"/>
</dbReference>
<evidence type="ECO:0000313" key="4">
    <source>
        <dbReference type="EMBL" id="MBE9461300.1"/>
    </source>
</evidence>
<keyword evidence="5" id="KW-1185">Reference proteome</keyword>
<protein>
    <submittedName>
        <fullName evidence="4">L-histidine N(Alpha)-methyltransferase</fullName>
    </submittedName>
</protein>
<dbReference type="PANTHER" id="PTHR43397">
    <property type="entry name" value="ERGOTHIONEINE BIOSYNTHESIS PROTEIN 1"/>
    <property type="match status" value="1"/>
</dbReference>
<evidence type="ECO:0000313" key="5">
    <source>
        <dbReference type="Proteomes" id="UP000634134"/>
    </source>
</evidence>
<sequence length="327" mass="37096">MNATQNVIDSLQIHKNFLEDVTAGLTCRNKFLQPKYFYDLVGDSLFQDIMVCPEYYLSRAELEIISDQKTEILNQLPYVENGYDVVELGAGDASKSIHLLNQAMLMGLSNHYIPIDISSNIIDYLDITIPKIIDGISVKGVAQEYCHALQQINTISQKTKLVLFLGTNIGNMTINEATIFCKNMKTFLAKGDHLIIGFDLKKDPSTILSAYNDSSGITKAFNLNLLTRINTELGANFNLDCFEHYPVYDPGTGACKSYLISKRVQRVSLYNGTQFYFQKDEPIYMEVSQKYDLQQIRELAQTSGFSVKKFFIDKENKFVDALWEIQS</sequence>
<dbReference type="PANTHER" id="PTHR43397:SF1">
    <property type="entry name" value="ERGOTHIONEINE BIOSYNTHESIS PROTEIN 1"/>
    <property type="match status" value="1"/>
</dbReference>
<dbReference type="Gene3D" id="3.40.50.150">
    <property type="entry name" value="Vaccinia Virus protein VP39"/>
    <property type="match status" value="1"/>
</dbReference>
<accession>A0ABR9W759</accession>
<name>A0ABR9W759_9BACT</name>
<dbReference type="Pfam" id="PF10017">
    <property type="entry name" value="Methyltransf_33"/>
    <property type="match status" value="1"/>
</dbReference>
<dbReference type="InterPro" id="IPR017804">
    <property type="entry name" value="MeTrfase_EgtD-like"/>
</dbReference>
<evidence type="ECO:0000256" key="1">
    <source>
        <dbReference type="ARBA" id="ARBA00022603"/>
    </source>
</evidence>
<dbReference type="InterPro" id="IPR029063">
    <property type="entry name" value="SAM-dependent_MTases_sf"/>
</dbReference>
<dbReference type="Proteomes" id="UP000634134">
    <property type="component" value="Unassembled WGS sequence"/>
</dbReference>
<dbReference type="EMBL" id="JACYGY010000001">
    <property type="protein sequence ID" value="MBE9461300.1"/>
    <property type="molecule type" value="Genomic_DNA"/>
</dbReference>